<feature type="compositionally biased region" description="Basic and acidic residues" evidence="1">
    <location>
        <begin position="358"/>
        <end position="368"/>
    </location>
</feature>
<evidence type="ECO:0000313" key="3">
    <source>
        <dbReference type="EMBL" id="MBI0144110.1"/>
    </source>
</evidence>
<feature type="transmembrane region" description="Helical" evidence="2">
    <location>
        <begin position="85"/>
        <end position="108"/>
    </location>
</feature>
<feature type="region of interest" description="Disordered" evidence="1">
    <location>
        <begin position="41"/>
        <end position="77"/>
    </location>
</feature>
<keyword evidence="2" id="KW-1133">Transmembrane helix</keyword>
<protein>
    <recommendedName>
        <fullName evidence="5">Colicin transporter</fullName>
    </recommendedName>
</protein>
<evidence type="ECO:0000256" key="2">
    <source>
        <dbReference type="SAM" id="Phobius"/>
    </source>
</evidence>
<feature type="region of interest" description="Disordered" evidence="1">
    <location>
        <begin position="292"/>
        <end position="390"/>
    </location>
</feature>
<evidence type="ECO:0008006" key="5">
    <source>
        <dbReference type="Google" id="ProtNLM"/>
    </source>
</evidence>
<keyword evidence="4" id="KW-1185">Reference proteome</keyword>
<dbReference type="EMBL" id="JACFSA010000002">
    <property type="protein sequence ID" value="MBI0144110.1"/>
    <property type="molecule type" value="Genomic_DNA"/>
</dbReference>
<dbReference type="Proteomes" id="UP000700855">
    <property type="component" value="Unassembled WGS sequence"/>
</dbReference>
<proteinExistence type="predicted"/>
<feature type="compositionally biased region" description="Low complexity" evidence="1">
    <location>
        <begin position="292"/>
        <end position="326"/>
    </location>
</feature>
<comment type="caution">
    <text evidence="3">The sequence shown here is derived from an EMBL/GenBank/DDBJ whole genome shotgun (WGS) entry which is preliminary data.</text>
</comment>
<sequence>MPTVFVVGAAAYVFGDTLALCGRLRWEKEVDSASGKKGYLMADQGDERSTDLESSSDLVKDEASTPPTVVPEDEKAASRKRRPKWLVPLVVAVVVIVVVAGLVGWHLVESHRHDSALESCNQAARSLRGKTGSAQLAEYQEASGVKVDQVKDAKTVADMSRSVKAAGGLKPPTIQCKASMSTSELNTEASKAKKLDGEYAAVSKSAKAVTASRDAKTLEGAKTALNSKKDEASKLLGDSDGKVADNATRDDLQTAMDQAGQIKGDKAKAYQEATNSLQVAIDRVDASMQAKSQADQQAAAQAAQTQASQQTAKRSKSSQQGLSSSHSRGRRGYTPSRPTTSQHGGGGGGSAPTPATPQEDHSNWRERLQNGTVSNGGKPVCQKGQACGIG</sequence>
<reference evidence="3 4" key="1">
    <citation type="submission" date="2020-07" db="EMBL/GenBank/DDBJ databases">
        <title>Isolated bacteria genomes of Apis mellifera.</title>
        <authorList>
            <person name="Wu J."/>
            <person name="Zheng H."/>
        </authorList>
    </citation>
    <scope>NUCLEOTIDE SEQUENCE [LARGE SCALE GENOMIC DNA]</scope>
    <source>
        <strain evidence="3 4">W8116</strain>
    </source>
</reference>
<evidence type="ECO:0000313" key="4">
    <source>
        <dbReference type="Proteomes" id="UP000700855"/>
    </source>
</evidence>
<keyword evidence="2" id="KW-0812">Transmembrane</keyword>
<keyword evidence="2" id="KW-0472">Membrane</keyword>
<evidence type="ECO:0000256" key="1">
    <source>
        <dbReference type="SAM" id="MobiDB-lite"/>
    </source>
</evidence>
<gene>
    <name evidence="3" type="ORF">H3U98_04860</name>
</gene>
<organism evidence="3 4">
    <name type="scientific">Bifidobacterium choladohabitans</name>
    <dbReference type="NCBI Taxonomy" id="2750947"/>
    <lineage>
        <taxon>Bacteria</taxon>
        <taxon>Bacillati</taxon>
        <taxon>Actinomycetota</taxon>
        <taxon>Actinomycetes</taxon>
        <taxon>Bifidobacteriales</taxon>
        <taxon>Bifidobacteriaceae</taxon>
        <taxon>Bifidobacterium</taxon>
    </lineage>
</organism>
<accession>A0ABS0R1Q0</accession>
<name>A0ABS0R1Q0_9BIFI</name>
<dbReference type="RefSeq" id="WP_198206028.1">
    <property type="nucleotide sequence ID" value="NZ_JACFSA010000002.1"/>
</dbReference>